<proteinExistence type="inferred from homology"/>
<dbReference type="Gene3D" id="1.20.1420.20">
    <property type="entry name" value="M75 peptidase, HXXE motif"/>
    <property type="match status" value="1"/>
</dbReference>
<dbReference type="PROSITE" id="PS51257">
    <property type="entry name" value="PROKAR_LIPOPROTEIN"/>
    <property type="match status" value="1"/>
</dbReference>
<keyword evidence="4" id="KW-0732">Signal</keyword>
<dbReference type="EMBL" id="JAJBZT010000013">
    <property type="protein sequence ID" value="MCB6185191.1"/>
    <property type="molecule type" value="Genomic_DNA"/>
</dbReference>
<dbReference type="Pfam" id="PF09375">
    <property type="entry name" value="Peptidase_M75"/>
    <property type="match status" value="1"/>
</dbReference>
<dbReference type="NCBIfam" id="NF041757">
    <property type="entry name" value="EfeO"/>
    <property type="match status" value="1"/>
</dbReference>
<dbReference type="InterPro" id="IPR050894">
    <property type="entry name" value="EfeM/EfeO_iron_uptake"/>
</dbReference>
<dbReference type="Gene3D" id="2.60.40.420">
    <property type="entry name" value="Cupredoxins - blue copper proteins"/>
    <property type="match status" value="1"/>
</dbReference>
<comment type="similarity">
    <text evidence="3">Belongs to the EfeM/EfeO family.</text>
</comment>
<feature type="domain" description="EfeO-type cupredoxin-like" evidence="6">
    <location>
        <begin position="32"/>
        <end position="128"/>
    </location>
</feature>
<gene>
    <name evidence="7" type="primary">efeO</name>
    <name evidence="7" type="ORF">LIN78_16720</name>
</gene>
<organism evidence="7 8">
    <name type="scientific">Leeia speluncae</name>
    <dbReference type="NCBI Taxonomy" id="2884804"/>
    <lineage>
        <taxon>Bacteria</taxon>
        <taxon>Pseudomonadati</taxon>
        <taxon>Pseudomonadota</taxon>
        <taxon>Betaproteobacteria</taxon>
        <taxon>Neisseriales</taxon>
        <taxon>Leeiaceae</taxon>
        <taxon>Leeia</taxon>
    </lineage>
</organism>
<comment type="subcellular location">
    <subcellularLocation>
        <location evidence="2">Cell outer membrane</location>
        <topology evidence="2">Lipid-anchor</topology>
    </subcellularLocation>
    <subcellularLocation>
        <location evidence="1">Periplasm</location>
    </subcellularLocation>
</comment>
<dbReference type="RefSeq" id="WP_227182022.1">
    <property type="nucleotide sequence ID" value="NZ_JAJBZT010000013.1"/>
</dbReference>
<dbReference type="InterPro" id="IPR008972">
    <property type="entry name" value="Cupredoxin"/>
</dbReference>
<dbReference type="InterPro" id="IPR038352">
    <property type="entry name" value="Imelysin_sf"/>
</dbReference>
<dbReference type="InterPro" id="IPR018976">
    <property type="entry name" value="Imelysin-like"/>
</dbReference>
<keyword evidence="8" id="KW-1185">Reference proteome</keyword>
<evidence type="ECO:0000256" key="2">
    <source>
        <dbReference type="ARBA" id="ARBA00004459"/>
    </source>
</evidence>
<evidence type="ECO:0000256" key="1">
    <source>
        <dbReference type="ARBA" id="ARBA00004418"/>
    </source>
</evidence>
<dbReference type="InterPro" id="IPR034981">
    <property type="entry name" value="Imelysin-like_EfeO/Algp7"/>
</dbReference>
<evidence type="ECO:0000259" key="5">
    <source>
        <dbReference type="Pfam" id="PF09375"/>
    </source>
</evidence>
<evidence type="ECO:0000256" key="3">
    <source>
        <dbReference type="ARBA" id="ARBA00005989"/>
    </source>
</evidence>
<evidence type="ECO:0000313" key="8">
    <source>
        <dbReference type="Proteomes" id="UP001165395"/>
    </source>
</evidence>
<evidence type="ECO:0000259" key="6">
    <source>
        <dbReference type="Pfam" id="PF13473"/>
    </source>
</evidence>
<evidence type="ECO:0000313" key="7">
    <source>
        <dbReference type="EMBL" id="MCB6185191.1"/>
    </source>
</evidence>
<name>A0ABS8DAF5_9NEIS</name>
<dbReference type="InterPro" id="IPR028096">
    <property type="entry name" value="EfeO_Cupredoxin"/>
</dbReference>
<accession>A0ABS8DAF5</accession>
<comment type="caution">
    <text evidence="7">The sequence shown here is derived from an EMBL/GenBank/DDBJ whole genome shotgun (WGS) entry which is preliminary data.</text>
</comment>
<dbReference type="InterPro" id="IPR053377">
    <property type="entry name" value="Iron_uptake_EfeM/EfeO"/>
</dbReference>
<dbReference type="Pfam" id="PF13473">
    <property type="entry name" value="Cupredoxin_1"/>
    <property type="match status" value="1"/>
</dbReference>
<dbReference type="Proteomes" id="UP001165395">
    <property type="component" value="Unassembled WGS sequence"/>
</dbReference>
<dbReference type="PANTHER" id="PTHR39192">
    <property type="entry name" value="IRON UPTAKE SYSTEM COMPONENT EFEO"/>
    <property type="match status" value="1"/>
</dbReference>
<sequence>MKNGFPLKETMAVALMAGLLLGCKKEEAETTASTSATVAAKPAEHEIVINDTGCTPGDFSVSAGKNTFKIVNKSQRAVEWEILKGVLVVEERENIAPGFTSKLTADLVAGDYEITCGLLSNPKGKLTVSGQSSGVSNEKQAAILKLEGPVKEYKAYAVAEVAALVSDVEKFAATIKAGKLKEAQALFAPSRIHYERIEPIAELFSDLDGSMDARVDDFKGKEQDPEFTGFHRIEYVLFHEKTTDGLAPFADKLVEDAKALQTRMNELAFPPNKVVGGAAALIEEVANGKISGEEDRYSGTDLSDFNANVEGSKKIVDILRPMLESADAALLKKVDENFKLIDSLLGKYKEGNGYAHYSKLTEQDRNALKAPITTLAEELSKLRGLLGIN</sequence>
<dbReference type="NCBIfam" id="NF007697">
    <property type="entry name" value="PRK10378.1"/>
    <property type="match status" value="1"/>
</dbReference>
<dbReference type="PANTHER" id="PTHR39192:SF1">
    <property type="entry name" value="IRON UPTAKE SYSTEM COMPONENT EFEO"/>
    <property type="match status" value="1"/>
</dbReference>
<evidence type="ECO:0000256" key="4">
    <source>
        <dbReference type="ARBA" id="ARBA00022729"/>
    </source>
</evidence>
<protein>
    <submittedName>
        <fullName evidence="7">Iron uptake system protein EfeO</fullName>
    </submittedName>
</protein>
<feature type="domain" description="Imelysin-like" evidence="5">
    <location>
        <begin position="150"/>
        <end position="381"/>
    </location>
</feature>
<dbReference type="CDD" id="cd14656">
    <property type="entry name" value="Imelysin-like_EfeO"/>
    <property type="match status" value="1"/>
</dbReference>
<reference evidence="7" key="1">
    <citation type="submission" date="2021-10" db="EMBL/GenBank/DDBJ databases">
        <title>The complete genome sequence of Leeia sp. TBRC 13508.</title>
        <authorList>
            <person name="Charoenyingcharoen P."/>
            <person name="Yukphan P."/>
        </authorList>
    </citation>
    <scope>NUCLEOTIDE SEQUENCE</scope>
    <source>
        <strain evidence="7">TBRC 13508</strain>
    </source>
</reference>